<dbReference type="InterPro" id="IPR021130">
    <property type="entry name" value="PRib-ATP_PPHydrolase-like"/>
</dbReference>
<dbReference type="AlphaFoldDB" id="A0A0F9NX82"/>
<dbReference type="InterPro" id="IPR023292">
    <property type="entry name" value="NTP_PyroPHydrolase-like_dom_sf"/>
</dbReference>
<name>A0A0F9NX82_9ZZZZ</name>
<organism evidence="1">
    <name type="scientific">marine sediment metagenome</name>
    <dbReference type="NCBI Taxonomy" id="412755"/>
    <lineage>
        <taxon>unclassified sequences</taxon>
        <taxon>metagenomes</taxon>
        <taxon>ecological metagenomes</taxon>
    </lineage>
</organism>
<evidence type="ECO:0000313" key="1">
    <source>
        <dbReference type="EMBL" id="KKN24125.1"/>
    </source>
</evidence>
<dbReference type="Gene3D" id="1.10.3420.10">
    <property type="entry name" value="putative ntp pyrophosphohydrolase like domain"/>
    <property type="match status" value="1"/>
</dbReference>
<sequence>MEVRERIALVIDFERRLGADVIRSTPGIPAPSELRHRARLVLDEALELCEALGVKVSLLGDDRDICKRPLKYETERPPDIVKVADSLNDIEYVVYGTVTSFGIQEATDELFQEVHRSNLAKLESGIVRDGKPVKPAGWQPPDLRGILQRRFPKRALLFR</sequence>
<dbReference type="EMBL" id="LAZR01002908">
    <property type="protein sequence ID" value="KKN24125.1"/>
    <property type="molecule type" value="Genomic_DNA"/>
</dbReference>
<protein>
    <submittedName>
        <fullName evidence="1">Uncharacterized protein</fullName>
    </submittedName>
</protein>
<gene>
    <name evidence="1" type="ORF">LCGC14_0898140</name>
</gene>
<comment type="caution">
    <text evidence="1">The sequence shown here is derived from an EMBL/GenBank/DDBJ whole genome shotgun (WGS) entry which is preliminary data.</text>
</comment>
<dbReference type="Pfam" id="PF01503">
    <property type="entry name" value="PRA-PH"/>
    <property type="match status" value="1"/>
</dbReference>
<reference evidence="1" key="1">
    <citation type="journal article" date="2015" name="Nature">
        <title>Complex archaea that bridge the gap between prokaryotes and eukaryotes.</title>
        <authorList>
            <person name="Spang A."/>
            <person name="Saw J.H."/>
            <person name="Jorgensen S.L."/>
            <person name="Zaremba-Niedzwiedzka K."/>
            <person name="Martijn J."/>
            <person name="Lind A.E."/>
            <person name="van Eijk R."/>
            <person name="Schleper C."/>
            <person name="Guy L."/>
            <person name="Ettema T.J."/>
        </authorList>
    </citation>
    <scope>NUCLEOTIDE SEQUENCE</scope>
</reference>
<proteinExistence type="predicted"/>
<accession>A0A0F9NX82</accession>